<comment type="caution">
    <text evidence="2">The sequence shown here is derived from an EMBL/GenBank/DDBJ whole genome shotgun (WGS) entry which is preliminary data.</text>
</comment>
<proteinExistence type="predicted"/>
<keyword evidence="1" id="KW-0472">Membrane</keyword>
<keyword evidence="1" id="KW-0812">Transmembrane</keyword>
<dbReference type="AlphaFoldDB" id="A0A6A7S0U3"/>
<dbReference type="PANTHER" id="PTHR32063">
    <property type="match status" value="1"/>
</dbReference>
<dbReference type="PRINTS" id="PR00702">
    <property type="entry name" value="ACRIFLAVINRP"/>
</dbReference>
<sequence>MNISRPFVFRPVMTGLVMLSILVFGLIAYRLLPVSDLPNVDFPTITVSANLPGANAETIAAAVATPLEKQFSTIPALESMTSSSAVGTTSITLQFSLNRNIDAAAQDVQSAISTALRQLPPEMTSPPSFRKVNPADAAVFYLVARSETMPLSAVDEYAQTRIAQRLSTIAGVAQVQVFGSQKYAVRVQLDPNLLAARGIGIDEVQQTIASHNVNKPTGT</sequence>
<dbReference type="Gene3D" id="3.30.70.1320">
    <property type="entry name" value="Multidrug efflux transporter AcrB pore domain like"/>
    <property type="match status" value="1"/>
</dbReference>
<evidence type="ECO:0000256" key="1">
    <source>
        <dbReference type="SAM" id="Phobius"/>
    </source>
</evidence>
<dbReference type="Proteomes" id="UP000342300">
    <property type="component" value="Unassembled WGS sequence"/>
</dbReference>
<dbReference type="Gene3D" id="1.20.1640.10">
    <property type="entry name" value="Multidrug efflux transporter AcrB transmembrane domain"/>
    <property type="match status" value="1"/>
</dbReference>
<dbReference type="GO" id="GO:0005886">
    <property type="term" value="C:plasma membrane"/>
    <property type="evidence" value="ECO:0007669"/>
    <property type="project" value="TreeGrafter"/>
</dbReference>
<dbReference type="SUPFAM" id="SSF82714">
    <property type="entry name" value="Multidrug efflux transporter AcrB TolC docking domain, DN and DC subdomains"/>
    <property type="match status" value="1"/>
</dbReference>
<keyword evidence="1" id="KW-1133">Transmembrane helix</keyword>
<dbReference type="Gene3D" id="3.30.70.1430">
    <property type="entry name" value="Multidrug efflux transporter AcrB pore domain"/>
    <property type="match status" value="1"/>
</dbReference>
<dbReference type="FunFam" id="3.30.70.1430:FF:000001">
    <property type="entry name" value="Efflux pump membrane transporter"/>
    <property type="match status" value="1"/>
</dbReference>
<gene>
    <name evidence="2" type="ORF">CRU78_20755</name>
</gene>
<dbReference type="GO" id="GO:0042910">
    <property type="term" value="F:xenobiotic transmembrane transporter activity"/>
    <property type="evidence" value="ECO:0007669"/>
    <property type="project" value="TreeGrafter"/>
</dbReference>
<dbReference type="Pfam" id="PF00873">
    <property type="entry name" value="ACR_tran"/>
    <property type="match status" value="1"/>
</dbReference>
<dbReference type="InterPro" id="IPR027463">
    <property type="entry name" value="AcrB_DN_DC_subdom"/>
</dbReference>
<accession>A0A6A7S0U3</accession>
<dbReference type="PANTHER" id="PTHR32063:SF21">
    <property type="entry name" value="MULTIDRUG RESISTANCE PROTEIN MDTB"/>
    <property type="match status" value="1"/>
</dbReference>
<evidence type="ECO:0000313" key="3">
    <source>
        <dbReference type="Proteomes" id="UP000342300"/>
    </source>
</evidence>
<dbReference type="SUPFAM" id="SSF82693">
    <property type="entry name" value="Multidrug efflux transporter AcrB pore domain, PN1, PN2, PC1 and PC2 subdomains"/>
    <property type="match status" value="2"/>
</dbReference>
<feature type="transmembrane region" description="Helical" evidence="1">
    <location>
        <begin position="12"/>
        <end position="32"/>
    </location>
</feature>
<protein>
    <submittedName>
        <fullName evidence="2">Acriflavine resistance protein B</fullName>
    </submittedName>
</protein>
<feature type="non-terminal residue" evidence="2">
    <location>
        <position position="219"/>
    </location>
</feature>
<reference evidence="2 3" key="1">
    <citation type="submission" date="2017-09" db="EMBL/GenBank/DDBJ databases">
        <title>Metagenomic Analysis Reveals Denitrifying Candidatus Accumulibacter and Flanking Population as a Source of N2O.</title>
        <authorList>
            <person name="Gao H."/>
            <person name="Mao Y."/>
            <person name="Zhao X."/>
            <person name="Liu W.-T."/>
            <person name="Zhang T."/>
            <person name="Wells G."/>
        </authorList>
    </citation>
    <scope>NUCLEOTIDE SEQUENCE [LARGE SCALE GENOMIC DNA]</scope>
    <source>
        <strain evidence="2">CANDO_2_IC</strain>
    </source>
</reference>
<organism evidence="2 3">
    <name type="scientific">Candidatus Accumulibacter phosphatis</name>
    <dbReference type="NCBI Taxonomy" id="327160"/>
    <lineage>
        <taxon>Bacteria</taxon>
        <taxon>Pseudomonadati</taxon>
        <taxon>Pseudomonadota</taxon>
        <taxon>Betaproteobacteria</taxon>
        <taxon>Candidatus Accumulibacter</taxon>
    </lineage>
</organism>
<dbReference type="EMBL" id="PDHS01000631">
    <property type="protein sequence ID" value="MQM32782.1"/>
    <property type="molecule type" value="Genomic_DNA"/>
</dbReference>
<dbReference type="InterPro" id="IPR001036">
    <property type="entry name" value="Acrflvin-R"/>
</dbReference>
<dbReference type="Gene3D" id="3.30.2090.10">
    <property type="entry name" value="Multidrug efflux transporter AcrB TolC docking domain, DN and DC subdomains"/>
    <property type="match status" value="1"/>
</dbReference>
<evidence type="ECO:0000313" key="2">
    <source>
        <dbReference type="EMBL" id="MQM32782.1"/>
    </source>
</evidence>
<name>A0A6A7S0U3_9PROT</name>